<protein>
    <recommendedName>
        <fullName evidence="3">DNA/RNA polymerases superfamily protein</fullName>
    </recommendedName>
</protein>
<dbReference type="OrthoDB" id="5554229at2759"/>
<dbReference type="InterPro" id="IPR036397">
    <property type="entry name" value="RNaseH_sf"/>
</dbReference>
<dbReference type="PANTHER" id="PTHR46148">
    <property type="entry name" value="CHROMO DOMAIN-CONTAINING PROTEIN"/>
    <property type="match status" value="1"/>
</dbReference>
<proteinExistence type="predicted"/>
<keyword evidence="1" id="KW-1185">Reference proteome</keyword>
<dbReference type="RefSeq" id="XP_016755339.1">
    <property type="nucleotide sequence ID" value="XM_016899850.1"/>
</dbReference>
<dbReference type="AlphaFoldDB" id="A0A1U8PYJ6"/>
<dbReference type="SUPFAM" id="SSF53098">
    <property type="entry name" value="Ribonuclease H-like"/>
    <property type="match status" value="1"/>
</dbReference>
<gene>
    <name evidence="2" type="primary">LOC107963293</name>
</gene>
<sequence length="277" mass="32186">MTYLKVMFARLSLFDDGSLLAELQVKLRGLNRLRKLAKLYVSEIVRLHGVSISIISDRDPRFMSQFWRKLHKALGSSWEEYLSLAKFAYNNSYQSSIKMEPFEALYGRKCCTPLCWTKFSERQVLGPELVSDTEDKVRLITDRLKEASDRQKSYLDLKRREVECYVGDSVFLKVLPWKKLELPSELDCIHDVFHVSMLRHYYSDSTHIVPVEEIKVRLDLTFDVDPVQILDRDIKILRRKSIPLVKGVVIFARFREGVSVKLGFSVVGGWMEKIVGS</sequence>
<dbReference type="STRING" id="3635.A0A1U8PYJ6"/>
<dbReference type="Proteomes" id="UP000818029">
    <property type="component" value="Chromosome A06"/>
</dbReference>
<organism evidence="1 2">
    <name type="scientific">Gossypium hirsutum</name>
    <name type="common">Upland cotton</name>
    <name type="synonym">Gossypium mexicanum</name>
    <dbReference type="NCBI Taxonomy" id="3635"/>
    <lineage>
        <taxon>Eukaryota</taxon>
        <taxon>Viridiplantae</taxon>
        <taxon>Streptophyta</taxon>
        <taxon>Embryophyta</taxon>
        <taxon>Tracheophyta</taxon>
        <taxon>Spermatophyta</taxon>
        <taxon>Magnoliopsida</taxon>
        <taxon>eudicotyledons</taxon>
        <taxon>Gunneridae</taxon>
        <taxon>Pentapetalae</taxon>
        <taxon>rosids</taxon>
        <taxon>malvids</taxon>
        <taxon>Malvales</taxon>
        <taxon>Malvaceae</taxon>
        <taxon>Malvoideae</taxon>
        <taxon>Gossypium</taxon>
    </lineage>
</organism>
<dbReference type="PANTHER" id="PTHR46148:SF44">
    <property type="entry name" value="GAG-POL POLYPROTEIN"/>
    <property type="match status" value="1"/>
</dbReference>
<evidence type="ECO:0000313" key="1">
    <source>
        <dbReference type="Proteomes" id="UP000818029"/>
    </source>
</evidence>
<dbReference type="GO" id="GO:0003676">
    <property type="term" value="F:nucleic acid binding"/>
    <property type="evidence" value="ECO:0007669"/>
    <property type="project" value="InterPro"/>
</dbReference>
<dbReference type="GeneID" id="107963293"/>
<dbReference type="KEGG" id="ghi:107963293"/>
<reference evidence="2" key="2">
    <citation type="submission" date="2025-08" db="UniProtKB">
        <authorList>
            <consortium name="RefSeq"/>
        </authorList>
    </citation>
    <scope>IDENTIFICATION</scope>
</reference>
<dbReference type="PaxDb" id="3635-A0A1U8PYJ6"/>
<evidence type="ECO:0000313" key="2">
    <source>
        <dbReference type="RefSeq" id="XP_016755339.1"/>
    </source>
</evidence>
<reference evidence="1" key="1">
    <citation type="journal article" date="2020" name="Nat. Genet.">
        <title>Genomic diversifications of five Gossypium allopolyploid species and their impact on cotton improvement.</title>
        <authorList>
            <person name="Chen Z.J."/>
            <person name="Sreedasyam A."/>
            <person name="Ando A."/>
            <person name="Song Q."/>
            <person name="De Santiago L.M."/>
            <person name="Hulse-Kemp A.M."/>
            <person name="Ding M."/>
            <person name="Ye W."/>
            <person name="Kirkbride R.C."/>
            <person name="Jenkins J."/>
            <person name="Plott C."/>
            <person name="Lovell J."/>
            <person name="Lin Y.M."/>
            <person name="Vaughn R."/>
            <person name="Liu B."/>
            <person name="Simpson S."/>
            <person name="Scheffler B.E."/>
            <person name="Wen L."/>
            <person name="Saski C.A."/>
            <person name="Grover C.E."/>
            <person name="Hu G."/>
            <person name="Conover J.L."/>
            <person name="Carlson J.W."/>
            <person name="Shu S."/>
            <person name="Boston L.B."/>
            <person name="Williams M."/>
            <person name="Peterson D.G."/>
            <person name="McGee K."/>
            <person name="Jones D.C."/>
            <person name="Wendel J.F."/>
            <person name="Stelly D.M."/>
            <person name="Grimwood J."/>
            <person name="Schmutz J."/>
        </authorList>
    </citation>
    <scope>NUCLEOTIDE SEQUENCE [LARGE SCALE GENOMIC DNA]</scope>
    <source>
        <strain evidence="1">cv. TM-1</strain>
    </source>
</reference>
<dbReference type="Gene3D" id="3.30.420.10">
    <property type="entry name" value="Ribonuclease H-like superfamily/Ribonuclease H"/>
    <property type="match status" value="1"/>
</dbReference>
<name>A0A1U8PYJ6_GOSHI</name>
<dbReference type="InterPro" id="IPR012337">
    <property type="entry name" value="RNaseH-like_sf"/>
</dbReference>
<evidence type="ECO:0008006" key="3">
    <source>
        <dbReference type="Google" id="ProtNLM"/>
    </source>
</evidence>
<accession>A0A1U8PYJ6</accession>